<dbReference type="PANTHER" id="PTHR43157:SF31">
    <property type="entry name" value="PHOSPHATIDYLINOSITOL-GLYCAN BIOSYNTHESIS CLASS F PROTEIN"/>
    <property type="match status" value="1"/>
</dbReference>
<evidence type="ECO:0000313" key="2">
    <source>
        <dbReference type="EMBL" id="MVN91029.1"/>
    </source>
</evidence>
<evidence type="ECO:0000256" key="1">
    <source>
        <dbReference type="ARBA" id="ARBA00023002"/>
    </source>
</evidence>
<dbReference type="AlphaFoldDB" id="A0A6I4IC77"/>
<keyword evidence="3" id="KW-1185">Reference proteome</keyword>
<reference evidence="2 3" key="1">
    <citation type="submission" date="2019-12" db="EMBL/GenBank/DDBJ databases">
        <title>Mucilaginibacter sp. HME9299 genome sequencing and assembly.</title>
        <authorList>
            <person name="Kang H."/>
            <person name="Kim H."/>
            <person name="Joh K."/>
        </authorList>
    </citation>
    <scope>NUCLEOTIDE SEQUENCE [LARGE SCALE GENOMIC DNA]</scope>
    <source>
        <strain evidence="2 3">HME9299</strain>
    </source>
</reference>
<proteinExistence type="predicted"/>
<keyword evidence="1" id="KW-0560">Oxidoreductase</keyword>
<dbReference type="EMBL" id="WQLA01000003">
    <property type="protein sequence ID" value="MVN91029.1"/>
    <property type="molecule type" value="Genomic_DNA"/>
</dbReference>
<comment type="caution">
    <text evidence="2">The sequence shown here is derived from an EMBL/GenBank/DDBJ whole genome shotgun (WGS) entry which is preliminary data.</text>
</comment>
<dbReference type="Proteomes" id="UP000434850">
    <property type="component" value="Unassembled WGS sequence"/>
</dbReference>
<organism evidence="2 3">
    <name type="scientific">Mucilaginibacter aquatilis</name>
    <dbReference type="NCBI Taxonomy" id="1517760"/>
    <lineage>
        <taxon>Bacteria</taxon>
        <taxon>Pseudomonadati</taxon>
        <taxon>Bacteroidota</taxon>
        <taxon>Sphingobacteriia</taxon>
        <taxon>Sphingobacteriales</taxon>
        <taxon>Sphingobacteriaceae</taxon>
        <taxon>Mucilaginibacter</taxon>
    </lineage>
</organism>
<dbReference type="RefSeq" id="WP_157540877.1">
    <property type="nucleotide sequence ID" value="NZ_WQLA01000003.1"/>
</dbReference>
<dbReference type="InterPro" id="IPR002347">
    <property type="entry name" value="SDR_fam"/>
</dbReference>
<name>A0A6I4IC77_9SPHI</name>
<sequence>MPFRTTVITGATSGIGKETALALAKIDHALYLLVRDVEKGEALKRDLVAQSGNRSIFVIYCDLSDMQTVVDAANELKGRLFAINVLINNAGGVNNTRKETKDGIELTFGMNHLGHFLLTQSLMPLLRKGQARVINLSSVAHKMARPQLLNDVQFKADYSGWKAYALAKLCNIYFTKALTERFAQDGITSYAVHPGVVKTDFWSGMSGLKKFLLMFINPFMISAEQGAKTSIYLAGAAKLSPKLNGQYFKKGKPVKPTLAAQNQSARNKLWQISERLTEKFTRETY</sequence>
<dbReference type="SUPFAM" id="SSF51735">
    <property type="entry name" value="NAD(P)-binding Rossmann-fold domains"/>
    <property type="match status" value="1"/>
</dbReference>
<dbReference type="OrthoDB" id="597510at2"/>
<accession>A0A6I4IC77</accession>
<gene>
    <name evidence="2" type="ORF">GO816_07835</name>
</gene>
<dbReference type="Gene3D" id="3.40.50.720">
    <property type="entry name" value="NAD(P)-binding Rossmann-like Domain"/>
    <property type="match status" value="1"/>
</dbReference>
<dbReference type="GO" id="GO:0016491">
    <property type="term" value="F:oxidoreductase activity"/>
    <property type="evidence" value="ECO:0007669"/>
    <property type="project" value="UniProtKB-KW"/>
</dbReference>
<dbReference type="PANTHER" id="PTHR43157">
    <property type="entry name" value="PHOSPHATIDYLINOSITOL-GLYCAN BIOSYNTHESIS CLASS F PROTEIN-RELATED"/>
    <property type="match status" value="1"/>
</dbReference>
<dbReference type="PRINTS" id="PR00081">
    <property type="entry name" value="GDHRDH"/>
</dbReference>
<dbReference type="Pfam" id="PF00106">
    <property type="entry name" value="adh_short"/>
    <property type="match status" value="1"/>
</dbReference>
<dbReference type="InterPro" id="IPR036291">
    <property type="entry name" value="NAD(P)-bd_dom_sf"/>
</dbReference>
<dbReference type="CDD" id="cd05327">
    <property type="entry name" value="retinol-DH_like_SDR_c_like"/>
    <property type="match status" value="1"/>
</dbReference>
<protein>
    <submittedName>
        <fullName evidence="2">SDR family NAD(P)-dependent oxidoreductase</fullName>
    </submittedName>
</protein>
<evidence type="ECO:0000313" key="3">
    <source>
        <dbReference type="Proteomes" id="UP000434850"/>
    </source>
</evidence>